<dbReference type="Pfam" id="PF01593">
    <property type="entry name" value="Amino_oxidase"/>
    <property type="match status" value="1"/>
</dbReference>
<dbReference type="InterPro" id="IPR036188">
    <property type="entry name" value="FAD/NAD-bd_sf"/>
</dbReference>
<dbReference type="Gene3D" id="3.50.50.60">
    <property type="entry name" value="FAD/NAD(P)-binding domain"/>
    <property type="match status" value="2"/>
</dbReference>
<dbReference type="GO" id="GO:0016491">
    <property type="term" value="F:oxidoreductase activity"/>
    <property type="evidence" value="ECO:0007669"/>
    <property type="project" value="InterPro"/>
</dbReference>
<dbReference type="EC" id="5.2.1.13" evidence="7"/>
<accession>A0A939BUH3</accession>
<keyword evidence="4" id="KW-0521">NADP</keyword>
<evidence type="ECO:0000313" key="7">
    <source>
        <dbReference type="EMBL" id="MBM7589561.1"/>
    </source>
</evidence>
<evidence type="ECO:0000259" key="6">
    <source>
        <dbReference type="Pfam" id="PF01593"/>
    </source>
</evidence>
<reference evidence="7" key="1">
    <citation type="submission" date="2021-01" db="EMBL/GenBank/DDBJ databases">
        <title>Genomic Encyclopedia of Type Strains, Phase IV (KMG-IV): sequencing the most valuable type-strain genomes for metagenomic binning, comparative biology and taxonomic classification.</title>
        <authorList>
            <person name="Goeker M."/>
        </authorList>
    </citation>
    <scope>NUCLEOTIDE SEQUENCE</scope>
    <source>
        <strain evidence="7">DSM 25523</strain>
    </source>
</reference>
<organism evidence="7 8">
    <name type="scientific">Brevibacillus fulvus</name>
    <dbReference type="NCBI Taxonomy" id="1125967"/>
    <lineage>
        <taxon>Bacteria</taxon>
        <taxon>Bacillati</taxon>
        <taxon>Bacillota</taxon>
        <taxon>Bacilli</taxon>
        <taxon>Bacillales</taxon>
        <taxon>Paenibacillaceae</taxon>
        <taxon>Brevibacillus</taxon>
    </lineage>
</organism>
<evidence type="ECO:0000313" key="8">
    <source>
        <dbReference type="Proteomes" id="UP000717624"/>
    </source>
</evidence>
<dbReference type="RefSeq" id="WP_204517291.1">
    <property type="nucleotide sequence ID" value="NZ_BAABIN010000038.1"/>
</dbReference>
<dbReference type="PANTHER" id="PTHR46091:SF3">
    <property type="entry name" value="AMINE OXIDASE DOMAIN-CONTAINING PROTEIN"/>
    <property type="match status" value="1"/>
</dbReference>
<keyword evidence="1" id="KW-0285">Flavoprotein</keyword>
<gene>
    <name evidence="7" type="ORF">JOD01_001161</name>
</gene>
<dbReference type="SUPFAM" id="SSF51905">
    <property type="entry name" value="FAD/NAD(P)-binding domain"/>
    <property type="match status" value="1"/>
</dbReference>
<keyword evidence="8" id="KW-1185">Reference proteome</keyword>
<sequence>MNGTGINADHYDVIVIGAGLAGLTAGALLAQTGHKVLVLEQHYVVGGCASTFRRGRFLFDAAVHLIGGCEPGGEIYAIFEQLGLLEQLEFVEVDPMYHLRLGGQTYEIPANLDRLQAKMSVWFPEDREAIAEVIKEIKELGAAILQANYQQDERILERLLELKDVPFSAYLHNRFAHPHTALVISSLHPYVGVNMNECSTPYLMSTMMSYNGGAYYPRGSSQRLADVLKDYIVAHGGSVRLRRKVEQILCDGERVYGVIDHKGTRHLAPRIISNADLLKTMRDLLGEQYLPDSYRKNLRKLTRSHSAVLLYAAVQRSEQDDFPHELFLFPDRELDDDQKYLYNPLDRDTDPWISVCCPTAVEPALAPEGYAILSFMSLCDAEAMEKIREEKGKEFICEHYMGLLEQKFPRLREKIVQFEFATPRTIERFTLNSQGAIYGWLKGKQQRWLAEMGPRTPVKGLYLAGHWTRSTHGVYGVCKSGRLTAESLIEMSESQPVKNG</sequence>
<evidence type="ECO:0000256" key="1">
    <source>
        <dbReference type="ARBA" id="ARBA00022630"/>
    </source>
</evidence>
<keyword evidence="3" id="KW-0274">FAD</keyword>
<keyword evidence="7" id="KW-0413">Isomerase</keyword>
<keyword evidence="2" id="KW-0732">Signal</keyword>
<dbReference type="GO" id="GO:0016853">
    <property type="term" value="F:isomerase activity"/>
    <property type="evidence" value="ECO:0007669"/>
    <property type="project" value="UniProtKB-KW"/>
</dbReference>
<dbReference type="EMBL" id="JAFBEB010000003">
    <property type="protein sequence ID" value="MBM7589561.1"/>
    <property type="molecule type" value="Genomic_DNA"/>
</dbReference>
<evidence type="ECO:0000256" key="5">
    <source>
        <dbReference type="ARBA" id="ARBA00023027"/>
    </source>
</evidence>
<evidence type="ECO:0000256" key="2">
    <source>
        <dbReference type="ARBA" id="ARBA00022729"/>
    </source>
</evidence>
<dbReference type="InterPro" id="IPR052206">
    <property type="entry name" value="Retinol_saturase"/>
</dbReference>
<feature type="domain" description="Amine oxidase" evidence="6">
    <location>
        <begin position="20"/>
        <end position="488"/>
    </location>
</feature>
<proteinExistence type="predicted"/>
<name>A0A939BUH3_9BACL</name>
<comment type="caution">
    <text evidence="7">The sequence shown here is derived from an EMBL/GenBank/DDBJ whole genome shotgun (WGS) entry which is preliminary data.</text>
</comment>
<evidence type="ECO:0000256" key="4">
    <source>
        <dbReference type="ARBA" id="ARBA00022857"/>
    </source>
</evidence>
<dbReference type="PANTHER" id="PTHR46091">
    <property type="entry name" value="BLR7054 PROTEIN"/>
    <property type="match status" value="1"/>
</dbReference>
<dbReference type="Proteomes" id="UP000717624">
    <property type="component" value="Unassembled WGS sequence"/>
</dbReference>
<keyword evidence="5" id="KW-0520">NAD</keyword>
<evidence type="ECO:0000256" key="3">
    <source>
        <dbReference type="ARBA" id="ARBA00022827"/>
    </source>
</evidence>
<dbReference type="AlphaFoldDB" id="A0A939BUH3"/>
<protein>
    <submittedName>
        <fullName evidence="7">Prolycopene isomerase</fullName>
        <ecNumber evidence="7">5.2.1.13</ecNumber>
    </submittedName>
</protein>
<dbReference type="InterPro" id="IPR002937">
    <property type="entry name" value="Amino_oxidase"/>
</dbReference>